<dbReference type="AlphaFoldDB" id="A0A9N8MQ12"/>
<dbReference type="EMBL" id="CAJNAS010000006">
    <property type="protein sequence ID" value="CAE6889026.1"/>
    <property type="molecule type" value="Genomic_DNA"/>
</dbReference>
<keyword evidence="1" id="KW-0413">Isomerase</keyword>
<evidence type="ECO:0000313" key="1">
    <source>
        <dbReference type="EMBL" id="CAE6889026.1"/>
    </source>
</evidence>
<dbReference type="InterPro" id="IPR026286">
    <property type="entry name" value="MaiA/AMDase"/>
</dbReference>
<gene>
    <name evidence="1" type="primary">maiA_1</name>
    <name evidence="1" type="ORF">R70211_02592</name>
</gene>
<sequence length="234" mass="25311">MSIGFGHLARIGHLYPSGGLCDFEIQAMAPEGVQFVTTRLPFRDTSVESDRSLIDDLELHASLVADARVDLIALNCTAAGVVSGPEKVNERIRAATGIRAVTTIEAVLAACNVLHARRIALLTPYHHDVVAAEIKFFAERGTEVVSHASRPCRTPFEQAMLDPHTWIELASQLPGGYDALIISCAGVRVSGVIGPIEQMIARPVVTSNAALLWYCLRTLNIGERPSGYGRLMHC</sequence>
<comment type="caution">
    <text evidence="1">The sequence shown here is derived from an EMBL/GenBank/DDBJ whole genome shotgun (WGS) entry which is preliminary data.</text>
</comment>
<evidence type="ECO:0000313" key="2">
    <source>
        <dbReference type="Proteomes" id="UP000675121"/>
    </source>
</evidence>
<organism evidence="1 2">
    <name type="scientific">Paraburkholderia domus</name>
    <dbReference type="NCBI Taxonomy" id="2793075"/>
    <lineage>
        <taxon>Bacteria</taxon>
        <taxon>Pseudomonadati</taxon>
        <taxon>Pseudomonadota</taxon>
        <taxon>Betaproteobacteria</taxon>
        <taxon>Burkholderiales</taxon>
        <taxon>Burkholderiaceae</taxon>
        <taxon>Paraburkholderia</taxon>
    </lineage>
</organism>
<dbReference type="PANTHER" id="PTHR40267:SF1">
    <property type="entry name" value="BLR3294 PROTEIN"/>
    <property type="match status" value="1"/>
</dbReference>
<name>A0A9N8MQ12_9BURK</name>
<dbReference type="RefSeq" id="WP_201085358.1">
    <property type="nucleotide sequence ID" value="NZ_CAJNAS010000006.1"/>
</dbReference>
<dbReference type="EC" id="5.2.1.1" evidence="1"/>
<dbReference type="Pfam" id="PF17645">
    <property type="entry name" value="Amdase"/>
    <property type="match status" value="1"/>
</dbReference>
<keyword evidence="2" id="KW-1185">Reference proteome</keyword>
<reference evidence="1" key="1">
    <citation type="submission" date="2021-02" db="EMBL/GenBank/DDBJ databases">
        <authorList>
            <person name="Vanwijnsberghe S."/>
        </authorList>
    </citation>
    <scope>NUCLEOTIDE SEQUENCE</scope>
    <source>
        <strain evidence="1">R-70211</strain>
    </source>
</reference>
<dbReference type="GO" id="GO:0050076">
    <property type="term" value="F:maleate isomerase activity"/>
    <property type="evidence" value="ECO:0007669"/>
    <property type="project" value="UniProtKB-EC"/>
</dbReference>
<dbReference type="Gene3D" id="3.40.50.12500">
    <property type="match status" value="1"/>
</dbReference>
<protein>
    <submittedName>
        <fullName evidence="1">Maleate isomerase</fullName>
        <ecNumber evidence="1">5.2.1.1</ecNumber>
    </submittedName>
</protein>
<dbReference type="PANTHER" id="PTHR40267">
    <property type="entry name" value="BLR3294 PROTEIN"/>
    <property type="match status" value="1"/>
</dbReference>
<dbReference type="PIRSF" id="PIRSF015736">
    <property type="entry name" value="MI"/>
    <property type="match status" value="1"/>
</dbReference>
<dbReference type="Proteomes" id="UP000675121">
    <property type="component" value="Unassembled WGS sequence"/>
</dbReference>
<proteinExistence type="predicted"/>
<dbReference type="InterPro" id="IPR053714">
    <property type="entry name" value="Iso_Racemase_Enz_sf"/>
</dbReference>
<accession>A0A9N8MQ12</accession>